<protein>
    <submittedName>
        <fullName evidence="1">Uncharacterized protein</fullName>
    </submittedName>
</protein>
<evidence type="ECO:0000313" key="1">
    <source>
        <dbReference type="EMBL" id="KGE71020.1"/>
    </source>
</evidence>
<comment type="caution">
    <text evidence="1">The sequence shown here is derived from an EMBL/GenBank/DDBJ whole genome shotgun (WGS) entry which is preliminary data.</text>
</comment>
<organism evidence="1 2">
    <name type="scientific">Spirochaeta lutea</name>
    <dbReference type="NCBI Taxonomy" id="1480694"/>
    <lineage>
        <taxon>Bacteria</taxon>
        <taxon>Pseudomonadati</taxon>
        <taxon>Spirochaetota</taxon>
        <taxon>Spirochaetia</taxon>
        <taxon>Spirochaetales</taxon>
        <taxon>Spirochaetaceae</taxon>
        <taxon>Spirochaeta</taxon>
    </lineage>
</organism>
<reference evidence="1 2" key="1">
    <citation type="submission" date="2014-05" db="EMBL/GenBank/DDBJ databases">
        <title>De novo Genome Sequence of Spirocheata sp.</title>
        <authorList>
            <person name="Shivani Y."/>
            <person name="Subhash Y."/>
            <person name="Tushar L."/>
            <person name="Sasikala C."/>
            <person name="Ramana C.V."/>
        </authorList>
    </citation>
    <scope>NUCLEOTIDE SEQUENCE [LARGE SCALE GENOMIC DNA]</scope>
    <source>
        <strain evidence="1 2">JC230</strain>
    </source>
</reference>
<dbReference type="AlphaFoldDB" id="A0A098QT16"/>
<name>A0A098QT16_9SPIO</name>
<dbReference type="Proteomes" id="UP000029692">
    <property type="component" value="Unassembled WGS sequence"/>
</dbReference>
<keyword evidence="2" id="KW-1185">Reference proteome</keyword>
<dbReference type="EMBL" id="JNUP01000071">
    <property type="protein sequence ID" value="KGE71020.1"/>
    <property type="molecule type" value="Genomic_DNA"/>
</dbReference>
<dbReference type="STRING" id="1480694.DC28_13945"/>
<gene>
    <name evidence="1" type="ORF">DC28_13945</name>
</gene>
<proteinExistence type="predicted"/>
<evidence type="ECO:0000313" key="2">
    <source>
        <dbReference type="Proteomes" id="UP000029692"/>
    </source>
</evidence>
<sequence>MSAAQGRPCHLLGTKEGIQLTGCRIFPGFLEGKLSAQKVVNNTGYSGTTRGSAPGVAQEVGNVTVFCALPKAKTPKHCRPPGSVQFQPNFPFFPPWFNAIVKQRIDAMLLSPALGIRGEGGAL</sequence>
<accession>A0A098QT16</accession>